<comment type="caution">
    <text evidence="1">The sequence shown here is derived from an EMBL/GenBank/DDBJ whole genome shotgun (WGS) entry which is preliminary data.</text>
</comment>
<evidence type="ECO:0000313" key="2">
    <source>
        <dbReference type="Proteomes" id="UP001162972"/>
    </source>
</evidence>
<proteinExistence type="predicted"/>
<dbReference type="AlphaFoldDB" id="A0AAD6K206"/>
<sequence length="97" mass="10829">MKCLTQPAEIKVKLVGYYSYLFSNNRWNRSNIGSDSRSACGGTRKGGYFGKRHAYIDAVWSCDDGSKAPGSDGFDVAFYKEPWHLVGEDIFEMVAGF</sequence>
<protein>
    <submittedName>
        <fullName evidence="1">Uncharacterized protein</fullName>
    </submittedName>
</protein>
<dbReference type="EMBL" id="JAPFFJ010000012">
    <property type="protein sequence ID" value="KAJ6415561.1"/>
    <property type="molecule type" value="Genomic_DNA"/>
</dbReference>
<evidence type="ECO:0000313" key="1">
    <source>
        <dbReference type="EMBL" id="KAJ6415561.1"/>
    </source>
</evidence>
<gene>
    <name evidence="1" type="ORF">OIU84_004374</name>
</gene>
<dbReference type="Proteomes" id="UP001162972">
    <property type="component" value="Chromosome 3"/>
</dbReference>
<name>A0AAD6K206_9ROSI</name>
<keyword evidence="2" id="KW-1185">Reference proteome</keyword>
<accession>A0AAD6K206</accession>
<organism evidence="1 2">
    <name type="scientific">Salix udensis</name>
    <dbReference type="NCBI Taxonomy" id="889485"/>
    <lineage>
        <taxon>Eukaryota</taxon>
        <taxon>Viridiplantae</taxon>
        <taxon>Streptophyta</taxon>
        <taxon>Embryophyta</taxon>
        <taxon>Tracheophyta</taxon>
        <taxon>Spermatophyta</taxon>
        <taxon>Magnoliopsida</taxon>
        <taxon>eudicotyledons</taxon>
        <taxon>Gunneridae</taxon>
        <taxon>Pentapetalae</taxon>
        <taxon>rosids</taxon>
        <taxon>fabids</taxon>
        <taxon>Malpighiales</taxon>
        <taxon>Salicaceae</taxon>
        <taxon>Saliceae</taxon>
        <taxon>Salix</taxon>
    </lineage>
</organism>
<reference evidence="1 2" key="1">
    <citation type="journal article" date="2023" name="Int. J. Mol. Sci.">
        <title>De Novo Assembly and Annotation of 11 Diverse Shrub Willow (Salix) Genomes Reveals Novel Gene Organization in Sex-Linked Regions.</title>
        <authorList>
            <person name="Hyden B."/>
            <person name="Feng K."/>
            <person name="Yates T.B."/>
            <person name="Jawdy S."/>
            <person name="Cereghino C."/>
            <person name="Smart L.B."/>
            <person name="Muchero W."/>
        </authorList>
    </citation>
    <scope>NUCLEOTIDE SEQUENCE [LARGE SCALE GENOMIC DNA]</scope>
    <source>
        <tissue evidence="1">Shoot tip</tissue>
    </source>
</reference>